<evidence type="ECO:0000313" key="5">
    <source>
        <dbReference type="EMBL" id="MBK7414091.1"/>
    </source>
</evidence>
<keyword evidence="2" id="KW-0238">DNA-binding</keyword>
<evidence type="ECO:0000256" key="1">
    <source>
        <dbReference type="ARBA" id="ARBA00023015"/>
    </source>
</evidence>
<dbReference type="EMBL" id="JADJMS010000006">
    <property type="protein sequence ID" value="MBK7414091.1"/>
    <property type="molecule type" value="Genomic_DNA"/>
</dbReference>
<dbReference type="PANTHER" id="PTHR43132">
    <property type="entry name" value="ARSENICAL RESISTANCE OPERON REPRESSOR ARSR-RELATED"/>
    <property type="match status" value="1"/>
</dbReference>
<dbReference type="PANTHER" id="PTHR43132:SF2">
    <property type="entry name" value="ARSENICAL RESISTANCE OPERON REPRESSOR ARSR-RELATED"/>
    <property type="match status" value="1"/>
</dbReference>
<dbReference type="InterPro" id="IPR036388">
    <property type="entry name" value="WH-like_DNA-bd_sf"/>
</dbReference>
<dbReference type="PRINTS" id="PR00778">
    <property type="entry name" value="HTHARSR"/>
</dbReference>
<reference evidence="5 6" key="1">
    <citation type="submission" date="2020-10" db="EMBL/GenBank/DDBJ databases">
        <title>Connecting structure to function with the recovery of over 1000 high-quality activated sludge metagenome-assembled genomes encoding full-length rRNA genes using long-read sequencing.</title>
        <authorList>
            <person name="Singleton C.M."/>
            <person name="Petriglieri F."/>
            <person name="Kristensen J.M."/>
            <person name="Kirkegaard R.H."/>
            <person name="Michaelsen T.Y."/>
            <person name="Andersen M.H."/>
            <person name="Karst S.M."/>
            <person name="Dueholm M.S."/>
            <person name="Nielsen P.H."/>
            <person name="Albertsen M."/>
        </authorList>
    </citation>
    <scope>NUCLEOTIDE SEQUENCE [LARGE SCALE GENOMIC DNA]</scope>
    <source>
        <strain evidence="5">EsbW_18-Q3-R4-48_BATAC.463</strain>
    </source>
</reference>
<dbReference type="Gene3D" id="1.10.10.10">
    <property type="entry name" value="Winged helix-like DNA-binding domain superfamily/Winged helix DNA-binding domain"/>
    <property type="match status" value="1"/>
</dbReference>
<evidence type="ECO:0000256" key="2">
    <source>
        <dbReference type="ARBA" id="ARBA00023125"/>
    </source>
</evidence>
<dbReference type="NCBIfam" id="NF033788">
    <property type="entry name" value="HTH_metalloreg"/>
    <property type="match status" value="1"/>
</dbReference>
<dbReference type="InterPro" id="IPR051011">
    <property type="entry name" value="Metal_resp_trans_reg"/>
</dbReference>
<name>A0A935JUC0_9RHOO</name>
<organism evidence="5 6">
    <name type="scientific">Candidatus Dechloromonas phosphorivorans</name>
    <dbReference type="NCBI Taxonomy" id="2899244"/>
    <lineage>
        <taxon>Bacteria</taxon>
        <taxon>Pseudomonadati</taxon>
        <taxon>Pseudomonadota</taxon>
        <taxon>Betaproteobacteria</taxon>
        <taxon>Rhodocyclales</taxon>
        <taxon>Azonexaceae</taxon>
        <taxon>Dechloromonas</taxon>
    </lineage>
</organism>
<evidence type="ECO:0000256" key="3">
    <source>
        <dbReference type="ARBA" id="ARBA00023163"/>
    </source>
</evidence>
<keyword evidence="3" id="KW-0804">Transcription</keyword>
<dbReference type="CDD" id="cd00090">
    <property type="entry name" value="HTH_ARSR"/>
    <property type="match status" value="1"/>
</dbReference>
<dbReference type="SUPFAM" id="SSF46785">
    <property type="entry name" value="Winged helix' DNA-binding domain"/>
    <property type="match status" value="1"/>
</dbReference>
<accession>A0A935JUC0</accession>
<dbReference type="Pfam" id="PF12840">
    <property type="entry name" value="HTH_20"/>
    <property type="match status" value="1"/>
</dbReference>
<dbReference type="SMART" id="SM00418">
    <property type="entry name" value="HTH_ARSR"/>
    <property type="match status" value="1"/>
</dbReference>
<dbReference type="GO" id="GO:0003700">
    <property type="term" value="F:DNA-binding transcription factor activity"/>
    <property type="evidence" value="ECO:0007669"/>
    <property type="project" value="InterPro"/>
</dbReference>
<dbReference type="AlphaFoldDB" id="A0A935JUC0"/>
<dbReference type="PROSITE" id="PS50987">
    <property type="entry name" value="HTH_ARSR_2"/>
    <property type="match status" value="1"/>
</dbReference>
<dbReference type="GO" id="GO:0003677">
    <property type="term" value="F:DNA binding"/>
    <property type="evidence" value="ECO:0007669"/>
    <property type="project" value="UniProtKB-KW"/>
</dbReference>
<evidence type="ECO:0000259" key="4">
    <source>
        <dbReference type="PROSITE" id="PS50987"/>
    </source>
</evidence>
<dbReference type="Proteomes" id="UP000739411">
    <property type="component" value="Unassembled WGS sequence"/>
</dbReference>
<dbReference type="InterPro" id="IPR001845">
    <property type="entry name" value="HTH_ArsR_DNA-bd_dom"/>
</dbReference>
<dbReference type="InterPro" id="IPR011991">
    <property type="entry name" value="ArsR-like_HTH"/>
</dbReference>
<feature type="domain" description="HTH arsR-type" evidence="4">
    <location>
        <begin position="1"/>
        <end position="96"/>
    </location>
</feature>
<protein>
    <submittedName>
        <fullName evidence="5">Helix-turn-helix transcriptional regulator</fullName>
    </submittedName>
</protein>
<comment type="caution">
    <text evidence="5">The sequence shown here is derived from an EMBL/GenBank/DDBJ whole genome shotgun (WGS) entry which is preliminary data.</text>
</comment>
<proteinExistence type="predicted"/>
<dbReference type="InterPro" id="IPR036390">
    <property type="entry name" value="WH_DNA-bd_sf"/>
</dbReference>
<gene>
    <name evidence="5" type="ORF">IPJ38_02190</name>
</gene>
<evidence type="ECO:0000313" key="6">
    <source>
        <dbReference type="Proteomes" id="UP000739411"/>
    </source>
</evidence>
<sequence length="111" mass="11954">MESKTAVSALGALAHETRLAIFRLLVRAGAAGLSVGRIAEALAIEANGRLTFHLKELVAAKLASSRQEGRFVYYAANYPEMNELLRYLTEDCCGGLGCGEVVETCHPEHCT</sequence>
<keyword evidence="1" id="KW-0805">Transcription regulation</keyword>